<dbReference type="EMBL" id="MU155370">
    <property type="protein sequence ID" value="KAF9474603.1"/>
    <property type="molecule type" value="Genomic_DNA"/>
</dbReference>
<keyword evidence="2" id="KW-1185">Reference proteome</keyword>
<evidence type="ECO:0000313" key="2">
    <source>
        <dbReference type="Proteomes" id="UP000807469"/>
    </source>
</evidence>
<protein>
    <submittedName>
        <fullName evidence="1">Uncharacterized protein</fullName>
    </submittedName>
</protein>
<evidence type="ECO:0000313" key="1">
    <source>
        <dbReference type="EMBL" id="KAF9474603.1"/>
    </source>
</evidence>
<dbReference type="OrthoDB" id="2745898at2759"/>
<name>A0A9P5YRM2_9AGAR</name>
<dbReference type="AlphaFoldDB" id="A0A9P5YRM2"/>
<organism evidence="1 2">
    <name type="scientific">Pholiota conissans</name>
    <dbReference type="NCBI Taxonomy" id="109636"/>
    <lineage>
        <taxon>Eukaryota</taxon>
        <taxon>Fungi</taxon>
        <taxon>Dikarya</taxon>
        <taxon>Basidiomycota</taxon>
        <taxon>Agaricomycotina</taxon>
        <taxon>Agaricomycetes</taxon>
        <taxon>Agaricomycetidae</taxon>
        <taxon>Agaricales</taxon>
        <taxon>Agaricineae</taxon>
        <taxon>Strophariaceae</taxon>
        <taxon>Pholiota</taxon>
    </lineage>
</organism>
<sequence length="439" mass="50049">MPESPLLPWELLDSFIDELGSNIFETSSRDALRNCALTCHRFHLRADNYLFNEVIVKASPRTTFVKRPDQAIGIGERLQNFLSVLTANDTLAPRVRSFTVDSSIESHETLYENIHLLEIICKLSSLYHFGWTNIGVPFKWSLLSNDIRAAFDNLFVSPSLRSLSFEGVTHMRRLSVVRCDQLEHLRLVNVSDTIFPRPPPPPYPNMRVKSLVNFNSLDMYNAIIHEEAIERPCLSFLRDLHVWMNNENQVRRSRTAMKAASKTLELLDIPELSHFRYPRLIPGPINIGILTNLRTIKMGCRLTTLDGVIFPRGICGLLGAPSEPMLVENIHIQLDWIDCRVGSEQARFVDEPTWGELDEILSDVFKYPVLKVVYMTLKLGYGWCLTEGNQPPSGVVQLKDKVQRLASGLLPKTQKARNTEVSIQLLLYKSLYAIEEIFA</sequence>
<reference evidence="1" key="1">
    <citation type="submission" date="2020-11" db="EMBL/GenBank/DDBJ databases">
        <authorList>
            <consortium name="DOE Joint Genome Institute"/>
            <person name="Ahrendt S."/>
            <person name="Riley R."/>
            <person name="Andreopoulos W."/>
            <person name="Labutti K."/>
            <person name="Pangilinan J."/>
            <person name="Ruiz-Duenas F.J."/>
            <person name="Barrasa J.M."/>
            <person name="Sanchez-Garcia M."/>
            <person name="Camarero S."/>
            <person name="Miyauchi S."/>
            <person name="Serrano A."/>
            <person name="Linde D."/>
            <person name="Babiker R."/>
            <person name="Drula E."/>
            <person name="Ayuso-Fernandez I."/>
            <person name="Pacheco R."/>
            <person name="Padilla G."/>
            <person name="Ferreira P."/>
            <person name="Barriuso J."/>
            <person name="Kellner H."/>
            <person name="Castanera R."/>
            <person name="Alfaro M."/>
            <person name="Ramirez L."/>
            <person name="Pisabarro A.G."/>
            <person name="Kuo A."/>
            <person name="Tritt A."/>
            <person name="Lipzen A."/>
            <person name="He G."/>
            <person name="Yan M."/>
            <person name="Ng V."/>
            <person name="Cullen D."/>
            <person name="Martin F."/>
            <person name="Rosso M.-N."/>
            <person name="Henrissat B."/>
            <person name="Hibbett D."/>
            <person name="Martinez A.T."/>
            <person name="Grigoriev I.V."/>
        </authorList>
    </citation>
    <scope>NUCLEOTIDE SEQUENCE</scope>
    <source>
        <strain evidence="1">CIRM-BRFM 674</strain>
    </source>
</reference>
<dbReference type="Proteomes" id="UP000807469">
    <property type="component" value="Unassembled WGS sequence"/>
</dbReference>
<proteinExistence type="predicted"/>
<gene>
    <name evidence="1" type="ORF">BDN70DRAFT_884594</name>
</gene>
<comment type="caution">
    <text evidence="1">The sequence shown here is derived from an EMBL/GenBank/DDBJ whole genome shotgun (WGS) entry which is preliminary data.</text>
</comment>
<accession>A0A9P5YRM2</accession>